<organism evidence="1 2">
    <name type="scientific">Stenotrophomonas maltophilia</name>
    <name type="common">Pseudomonas maltophilia</name>
    <name type="synonym">Xanthomonas maltophilia</name>
    <dbReference type="NCBI Taxonomy" id="40324"/>
    <lineage>
        <taxon>Bacteria</taxon>
        <taxon>Pseudomonadati</taxon>
        <taxon>Pseudomonadota</taxon>
        <taxon>Gammaproteobacteria</taxon>
        <taxon>Lysobacterales</taxon>
        <taxon>Lysobacteraceae</taxon>
        <taxon>Stenotrophomonas</taxon>
        <taxon>Stenotrophomonas maltophilia group</taxon>
    </lineage>
</organism>
<sequence>MSARLYDRPDLDQREGRLALYVTGSLPNAMPSQAYEGRLQITNSVGACTVRQIDGDTLPPGHRLYVDQASRQVVLAWPAFQENAAPIANPGFEDGPTGWEAGAGWVIATENPPVGLWAAGYNNNQGESVISSTSRYAVYAGQRTSAKCKVRQGASAEGNAGASVLLEYRDQDGQVVGRVEGNRVMSASKNRVYDSDVVGTAPAGAATINIAGNGIRYRENKILFVDAFEWDHAVAAAGVNHEVTYAITLLVSDSLGRSARWEGRVVVAVIRDYATEVLLDAPVAYWKLDDALGAVSFADSSGNGISARTIRTWAGAATEPLMQRGPLRTGGQSGWFDGISNIGVEPGSGGFSRLAISPSGRFAVECVLETPTFLGNSTPYILRKQAEASTAHYEDYLLGFAGNQTFQLVFGWTNSGTGSARHVTAPFPLEAGRIYHVLGVCDVVDGVVTVSLYINGELVAMRDDSSMQQLPIDSAGAFTVNAPQNWGAWSFSGRISDIALYAHPLSAARALAHARAAGLAAL</sequence>
<evidence type="ECO:0000313" key="1">
    <source>
        <dbReference type="EMBL" id="MBH1791976.1"/>
    </source>
</evidence>
<comment type="caution">
    <text evidence="1">The sequence shown here is derived from an EMBL/GenBank/DDBJ whole genome shotgun (WGS) entry which is preliminary data.</text>
</comment>
<evidence type="ECO:0008006" key="3">
    <source>
        <dbReference type="Google" id="ProtNLM"/>
    </source>
</evidence>
<gene>
    <name evidence="1" type="ORF">I5V89_19110</name>
</gene>
<dbReference type="AlphaFoldDB" id="A0AA41CM15"/>
<proteinExistence type="predicted"/>
<dbReference type="SUPFAM" id="SSF49899">
    <property type="entry name" value="Concanavalin A-like lectins/glucanases"/>
    <property type="match status" value="1"/>
</dbReference>
<dbReference type="Pfam" id="PF13385">
    <property type="entry name" value="Laminin_G_3"/>
    <property type="match status" value="1"/>
</dbReference>
<evidence type="ECO:0000313" key="2">
    <source>
        <dbReference type="Proteomes" id="UP000634179"/>
    </source>
</evidence>
<dbReference type="Gene3D" id="2.60.120.260">
    <property type="entry name" value="Galactose-binding domain-like"/>
    <property type="match status" value="1"/>
</dbReference>
<accession>A0AA41CM15</accession>
<protein>
    <recommendedName>
        <fullName evidence="3">LamG domain-containing protein</fullName>
    </recommendedName>
</protein>
<name>A0AA41CM15_STEMA</name>
<dbReference type="EMBL" id="JADUOV010000018">
    <property type="protein sequence ID" value="MBH1791976.1"/>
    <property type="molecule type" value="Genomic_DNA"/>
</dbReference>
<dbReference type="Gene3D" id="2.60.120.200">
    <property type="match status" value="1"/>
</dbReference>
<dbReference type="Proteomes" id="UP000634179">
    <property type="component" value="Unassembled WGS sequence"/>
</dbReference>
<dbReference type="InterPro" id="IPR013320">
    <property type="entry name" value="ConA-like_dom_sf"/>
</dbReference>
<reference evidence="1" key="1">
    <citation type="submission" date="2020-11" db="EMBL/GenBank/DDBJ databases">
        <title>Enhanced detection system for hospital associated transmission using whole genome sequencing surveillance.</title>
        <authorList>
            <person name="Harrison L.H."/>
            <person name="Van Tyne D."/>
            <person name="Marsh J.W."/>
            <person name="Griffith M.P."/>
            <person name="Snyder D.J."/>
            <person name="Cooper V.S."/>
            <person name="Mustapha M."/>
        </authorList>
    </citation>
    <scope>NUCLEOTIDE SEQUENCE</scope>
    <source>
        <strain evidence="1">STEN00053</strain>
    </source>
</reference>